<accession>A0A840KDB0</accession>
<comment type="caution">
    <text evidence="1">The sequence shown here is derived from an EMBL/GenBank/DDBJ whole genome shotgun (WGS) entry which is preliminary data.</text>
</comment>
<dbReference type="RefSeq" id="WP_184190240.1">
    <property type="nucleotide sequence ID" value="NZ_JACHLE010000003.1"/>
</dbReference>
<protein>
    <submittedName>
        <fullName evidence="1">Uncharacterized protein</fullName>
    </submittedName>
</protein>
<dbReference type="AlphaFoldDB" id="A0A840KDB0"/>
<dbReference type="Gene3D" id="3.90.330.10">
    <property type="entry name" value="Nitrile hydratase alpha /Thiocyanate hydrolase gamma"/>
    <property type="match status" value="1"/>
</dbReference>
<evidence type="ECO:0000313" key="1">
    <source>
        <dbReference type="EMBL" id="MBB4807381.1"/>
    </source>
</evidence>
<sequence>MELTNDQRILQSIVQKAWRDPVFKNNLLQNPVAAVESFLGHPINLPEGKKISFVDQTDTSTIFITIPAEPDIEDMELDEELLDMVSGGENLPPVIVKPANYDGNGNLLGGNQP</sequence>
<reference evidence="1 2" key="1">
    <citation type="submission" date="2020-08" db="EMBL/GenBank/DDBJ databases">
        <title>Functional genomics of gut bacteria from endangered species of beetles.</title>
        <authorList>
            <person name="Carlos-Shanley C."/>
        </authorList>
    </citation>
    <scope>NUCLEOTIDE SEQUENCE [LARGE SCALE GENOMIC DNA]</scope>
    <source>
        <strain evidence="1 2">S00151</strain>
    </source>
</reference>
<proteinExistence type="predicted"/>
<evidence type="ECO:0000313" key="2">
    <source>
        <dbReference type="Proteomes" id="UP000592180"/>
    </source>
</evidence>
<organism evidence="1 2">
    <name type="scientific">Chryseobacterium defluvii</name>
    <dbReference type="NCBI Taxonomy" id="160396"/>
    <lineage>
        <taxon>Bacteria</taxon>
        <taxon>Pseudomonadati</taxon>
        <taxon>Bacteroidota</taxon>
        <taxon>Flavobacteriia</taxon>
        <taxon>Flavobacteriales</taxon>
        <taxon>Weeksellaceae</taxon>
        <taxon>Chryseobacterium group</taxon>
        <taxon>Chryseobacterium</taxon>
    </lineage>
</organism>
<dbReference type="InterPro" id="IPR022513">
    <property type="entry name" value="TOMM_pelo"/>
</dbReference>
<dbReference type="EMBL" id="JACHLE010000003">
    <property type="protein sequence ID" value="MBB4807381.1"/>
    <property type="molecule type" value="Genomic_DNA"/>
</dbReference>
<dbReference type="InterPro" id="IPR036648">
    <property type="entry name" value="CN_Hdrase_a/SCN_Hdrase_g_sf"/>
</dbReference>
<keyword evidence="2" id="KW-1185">Reference proteome</keyword>
<gene>
    <name evidence="1" type="ORF">HNP38_002685</name>
</gene>
<dbReference type="GO" id="GO:0003824">
    <property type="term" value="F:catalytic activity"/>
    <property type="evidence" value="ECO:0007669"/>
    <property type="project" value="InterPro"/>
</dbReference>
<dbReference type="GO" id="GO:0046914">
    <property type="term" value="F:transition metal ion binding"/>
    <property type="evidence" value="ECO:0007669"/>
    <property type="project" value="InterPro"/>
</dbReference>
<dbReference type="Proteomes" id="UP000592180">
    <property type="component" value="Unassembled WGS sequence"/>
</dbReference>
<dbReference type="SUPFAM" id="SSF56209">
    <property type="entry name" value="Nitrile hydratase alpha chain"/>
    <property type="match status" value="1"/>
</dbReference>
<dbReference type="NCBIfam" id="TIGR03793">
    <property type="entry name" value="leader_NHLP"/>
    <property type="match status" value="1"/>
</dbReference>
<name>A0A840KDB0_9FLAO</name>